<dbReference type="FunFam" id="3.40.50.10800:FF:000001">
    <property type="entry name" value="Quinolinate synthase A"/>
    <property type="match status" value="1"/>
</dbReference>
<keyword evidence="5" id="KW-0662">Pyridine nucleotide biosynthesis</keyword>
<keyword evidence="4" id="KW-0004">4Fe-4S</keyword>
<evidence type="ECO:0000256" key="1">
    <source>
        <dbReference type="ARBA" id="ARBA00001966"/>
    </source>
</evidence>
<dbReference type="AlphaFoldDB" id="X0TQL8"/>
<evidence type="ECO:0000256" key="4">
    <source>
        <dbReference type="ARBA" id="ARBA00022485"/>
    </source>
</evidence>
<dbReference type="InterPro" id="IPR003473">
    <property type="entry name" value="NadA"/>
</dbReference>
<dbReference type="InterPro" id="IPR036094">
    <property type="entry name" value="NadA_sf"/>
</dbReference>
<dbReference type="GO" id="GO:0034628">
    <property type="term" value="P:'de novo' NAD+ biosynthetic process from L-aspartate"/>
    <property type="evidence" value="ECO:0007669"/>
    <property type="project" value="TreeGrafter"/>
</dbReference>
<dbReference type="PANTHER" id="PTHR30573">
    <property type="entry name" value="QUINOLINATE SYNTHETASE A"/>
    <property type="match status" value="1"/>
</dbReference>
<protein>
    <recommendedName>
        <fullName evidence="3">quinolinate synthase</fullName>
        <ecNumber evidence="3">2.5.1.72</ecNumber>
    </recommendedName>
</protein>
<dbReference type="Gene3D" id="3.40.50.10800">
    <property type="entry name" value="NadA-like"/>
    <property type="match status" value="3"/>
</dbReference>
<evidence type="ECO:0000256" key="8">
    <source>
        <dbReference type="ARBA" id="ARBA00023004"/>
    </source>
</evidence>
<organism evidence="10">
    <name type="scientific">marine sediment metagenome</name>
    <dbReference type="NCBI Taxonomy" id="412755"/>
    <lineage>
        <taxon>unclassified sequences</taxon>
        <taxon>metagenomes</taxon>
        <taxon>ecological metagenomes</taxon>
    </lineage>
</organism>
<comment type="pathway">
    <text evidence="2">Cofactor biosynthesis; NAD(+) biosynthesis; quinolinate from iminoaspartate: step 1/1.</text>
</comment>
<evidence type="ECO:0000256" key="9">
    <source>
        <dbReference type="ARBA" id="ARBA00023014"/>
    </source>
</evidence>
<dbReference type="Pfam" id="PF02445">
    <property type="entry name" value="NadA"/>
    <property type="match status" value="1"/>
</dbReference>
<evidence type="ECO:0000256" key="5">
    <source>
        <dbReference type="ARBA" id="ARBA00022642"/>
    </source>
</evidence>
<dbReference type="GO" id="GO:0051539">
    <property type="term" value="F:4 iron, 4 sulfur cluster binding"/>
    <property type="evidence" value="ECO:0007669"/>
    <property type="project" value="UniProtKB-KW"/>
</dbReference>
<accession>X0TQL8</accession>
<dbReference type="EC" id="2.5.1.72" evidence="3"/>
<dbReference type="SUPFAM" id="SSF142754">
    <property type="entry name" value="NadA-like"/>
    <property type="match status" value="1"/>
</dbReference>
<name>X0TQL8_9ZZZZ</name>
<keyword evidence="8" id="KW-0408">Iron</keyword>
<dbReference type="UniPathway" id="UPA00253">
    <property type="reaction ID" value="UER00327"/>
</dbReference>
<evidence type="ECO:0000313" key="10">
    <source>
        <dbReference type="EMBL" id="GAF78425.1"/>
    </source>
</evidence>
<sequence>LILWPGICPTHHKIQKEEILKIKEKHPKAEILVHPECRPEVIDIADHVFSTQGMVNYVPKADSKEFIIGTERGLCYRLKKENPTKTFYSLKTAICPNMKKITLQKVLKSMESLEQKISLSEEIIQMAKKPLQRMIDIGRGD</sequence>
<keyword evidence="9" id="KW-0411">Iron-sulfur</keyword>
<proteinExistence type="predicted"/>
<comment type="caution">
    <text evidence="10">The sequence shown here is derived from an EMBL/GenBank/DDBJ whole genome shotgun (WGS) entry which is preliminary data.</text>
</comment>
<dbReference type="EMBL" id="BARS01007109">
    <property type="protein sequence ID" value="GAF78425.1"/>
    <property type="molecule type" value="Genomic_DNA"/>
</dbReference>
<evidence type="ECO:0000256" key="3">
    <source>
        <dbReference type="ARBA" id="ARBA00012669"/>
    </source>
</evidence>
<dbReference type="GO" id="GO:0046872">
    <property type="term" value="F:metal ion binding"/>
    <property type="evidence" value="ECO:0007669"/>
    <property type="project" value="UniProtKB-KW"/>
</dbReference>
<feature type="non-terminal residue" evidence="10">
    <location>
        <position position="1"/>
    </location>
</feature>
<dbReference type="PANTHER" id="PTHR30573:SF0">
    <property type="entry name" value="QUINOLINATE SYNTHASE, CHLOROPLASTIC"/>
    <property type="match status" value="1"/>
</dbReference>
<evidence type="ECO:0000256" key="2">
    <source>
        <dbReference type="ARBA" id="ARBA00005065"/>
    </source>
</evidence>
<comment type="cofactor">
    <cofactor evidence="1">
        <name>[4Fe-4S] cluster</name>
        <dbReference type="ChEBI" id="CHEBI:49883"/>
    </cofactor>
</comment>
<keyword evidence="6" id="KW-0808">Transferase</keyword>
<dbReference type="GO" id="GO:0008987">
    <property type="term" value="F:quinolinate synthetase A activity"/>
    <property type="evidence" value="ECO:0007669"/>
    <property type="project" value="InterPro"/>
</dbReference>
<gene>
    <name evidence="10" type="ORF">S01H1_13752</name>
</gene>
<evidence type="ECO:0000256" key="7">
    <source>
        <dbReference type="ARBA" id="ARBA00022723"/>
    </source>
</evidence>
<evidence type="ECO:0000256" key="6">
    <source>
        <dbReference type="ARBA" id="ARBA00022679"/>
    </source>
</evidence>
<reference evidence="10" key="1">
    <citation type="journal article" date="2014" name="Front. Microbiol.">
        <title>High frequency of phylogenetically diverse reductive dehalogenase-homologous genes in deep subseafloor sedimentary metagenomes.</title>
        <authorList>
            <person name="Kawai M."/>
            <person name="Futagami T."/>
            <person name="Toyoda A."/>
            <person name="Takaki Y."/>
            <person name="Nishi S."/>
            <person name="Hori S."/>
            <person name="Arai W."/>
            <person name="Tsubouchi T."/>
            <person name="Morono Y."/>
            <person name="Uchiyama I."/>
            <person name="Ito T."/>
            <person name="Fujiyama A."/>
            <person name="Inagaki F."/>
            <person name="Takami H."/>
        </authorList>
    </citation>
    <scope>NUCLEOTIDE SEQUENCE</scope>
    <source>
        <strain evidence="10">Expedition CK06-06</strain>
    </source>
</reference>
<keyword evidence="7" id="KW-0479">Metal-binding</keyword>